<proteinExistence type="predicted"/>
<protein>
    <submittedName>
        <fullName evidence="1">Uncharacterized protein</fullName>
    </submittedName>
</protein>
<evidence type="ECO:0000313" key="1">
    <source>
        <dbReference type="EMBL" id="PCR99039.1"/>
    </source>
</evidence>
<sequence length="261" mass="29489">MLDYEGHYIKTIALGHKAHVGGLAYDKAHETLWVADSINGQAAITALSLEKIEAYKINSLEPISTEASIILDTTAEVSTLATYKNDIWIGYFSTQAGKGRIQIFTTDWTKKSANYWVPSLDDQKFMTDKEGYVHILSSLSFKAPDKIQGLALDEDYLYITQSFGNKNSKLLRYYLDVDDQKLHLTNGRVATLPPYLEQVSLDKKGNIYPIFESVTPKLRVKTNEFVDRLVSIKPETFKKYSDDDFTISSLSRFDVSESSLN</sequence>
<name>A0A2A5RIX1_9LACT</name>
<dbReference type="SUPFAM" id="SSF63829">
    <property type="entry name" value="Calcium-dependent phosphotriesterase"/>
    <property type="match status" value="1"/>
</dbReference>
<evidence type="ECO:0000313" key="2">
    <source>
        <dbReference type="Proteomes" id="UP000218181"/>
    </source>
</evidence>
<reference evidence="1 2" key="1">
    <citation type="submission" date="2014-12" db="EMBL/GenBank/DDBJ databases">
        <title>Draft genome sequences of 10 type strains of Lactococcus.</title>
        <authorList>
            <person name="Sun Z."/>
            <person name="Zhong Z."/>
            <person name="Liu W."/>
            <person name="Zhang W."/>
            <person name="Zhang H."/>
        </authorList>
    </citation>
    <scope>NUCLEOTIDE SEQUENCE [LARGE SCALE GENOMIC DNA]</scope>
    <source>
        <strain evidence="1 2">JCM 16395</strain>
    </source>
</reference>
<organism evidence="1 2">
    <name type="scientific">Lactococcus fujiensis JCM 16395</name>
    <dbReference type="NCBI Taxonomy" id="1291764"/>
    <lineage>
        <taxon>Bacteria</taxon>
        <taxon>Bacillati</taxon>
        <taxon>Bacillota</taxon>
        <taxon>Bacilli</taxon>
        <taxon>Lactobacillales</taxon>
        <taxon>Streptococcaceae</taxon>
        <taxon>Lactococcus</taxon>
    </lineage>
</organism>
<keyword evidence="2" id="KW-1185">Reference proteome</keyword>
<comment type="caution">
    <text evidence="1">The sequence shown here is derived from an EMBL/GenBank/DDBJ whole genome shotgun (WGS) entry which is preliminary data.</text>
</comment>
<accession>A0A2A5RIX1</accession>
<dbReference type="AlphaFoldDB" id="A0A2A5RIX1"/>
<dbReference type="Proteomes" id="UP000218181">
    <property type="component" value="Unassembled WGS sequence"/>
</dbReference>
<dbReference type="EMBL" id="JXJU01000014">
    <property type="protein sequence ID" value="PCR99039.1"/>
    <property type="molecule type" value="Genomic_DNA"/>
</dbReference>
<dbReference type="RefSeq" id="WP_096818984.1">
    <property type="nucleotide sequence ID" value="NZ_JXJU01000014.1"/>
</dbReference>
<dbReference type="OrthoDB" id="1655118at2"/>
<gene>
    <name evidence="1" type="ORF">RT41_GL000549</name>
</gene>